<dbReference type="RefSeq" id="WP_116905238.1">
    <property type="nucleotide sequence ID" value="NZ_CP142084.2"/>
</dbReference>
<dbReference type="NCBIfam" id="TIGR01798">
    <property type="entry name" value="cit_synth_I"/>
    <property type="match status" value="1"/>
</dbReference>
<dbReference type="SUPFAM" id="SSF48256">
    <property type="entry name" value="Citrate synthase"/>
    <property type="match status" value="1"/>
</dbReference>
<dbReference type="Gene3D" id="1.10.580.10">
    <property type="entry name" value="Citrate Synthase, domain 1"/>
    <property type="match status" value="1"/>
</dbReference>
<gene>
    <name evidence="12" type="ORF">DZD52_04995</name>
    <name evidence="11" type="ORF">M3O51_08090</name>
</gene>
<evidence type="ECO:0000256" key="6">
    <source>
        <dbReference type="NCBIfam" id="TIGR01798"/>
    </source>
</evidence>
<evidence type="ECO:0000256" key="5">
    <source>
        <dbReference type="ARBA" id="ARBA00049288"/>
    </source>
</evidence>
<accession>A0A3E1KPM9</accession>
<keyword evidence="3 9" id="KW-0816">Tricarboxylic acid cycle</keyword>
<keyword evidence="14" id="KW-1185">Reference proteome</keyword>
<evidence type="ECO:0000313" key="13">
    <source>
        <dbReference type="Proteomes" id="UP000259570"/>
    </source>
</evidence>
<name>A0A3E1KPM9_9XANT</name>
<dbReference type="InterPro" id="IPR036969">
    <property type="entry name" value="Citrate_synthase_sf"/>
</dbReference>
<dbReference type="InterPro" id="IPR016142">
    <property type="entry name" value="Citrate_synth-like_lrg_a-sub"/>
</dbReference>
<comment type="similarity">
    <text evidence="2 7 10">Belongs to the citrate synthase family.</text>
</comment>
<keyword evidence="4 7" id="KW-0808">Transferase</keyword>
<proteinExistence type="inferred from homology"/>
<dbReference type="InterPro" id="IPR010953">
    <property type="entry name" value="Citrate_synthase_typ-I"/>
</dbReference>
<dbReference type="GeneID" id="97212784"/>
<dbReference type="PANTHER" id="PTHR42871:SF1">
    <property type="entry name" value="CITRATE SYNTHASE"/>
    <property type="match status" value="1"/>
</dbReference>
<dbReference type="GO" id="GO:0036440">
    <property type="term" value="F:citrate synthase activity"/>
    <property type="evidence" value="ECO:0007669"/>
    <property type="project" value="UniProtKB-EC"/>
</dbReference>
<dbReference type="PIRSF" id="PIRSF001369">
    <property type="entry name" value="Citrate_synth"/>
    <property type="match status" value="1"/>
</dbReference>
<evidence type="ECO:0000256" key="7">
    <source>
        <dbReference type="PIRNR" id="PIRNR001369"/>
    </source>
</evidence>
<dbReference type="EMBL" id="JAMBED010000013">
    <property type="protein sequence ID" value="MCL1551282.1"/>
    <property type="molecule type" value="Genomic_DNA"/>
</dbReference>
<reference evidence="11" key="2">
    <citation type="submission" date="2022-04" db="EMBL/GenBank/DDBJ databases">
        <title>Genomic comparison of 19 strains of Xanthomonas nasturtii, a newly emerging watercress pathogen.</title>
        <authorList>
            <person name="Harrison J."/>
            <person name="Greer S."/>
            <person name="Hussain R."/>
            <person name="Lascelles D."/>
            <person name="Roberts M."/>
            <person name="Carter B."/>
            <person name="Bryning A."/>
            <person name="Carroll S."/>
            <person name="Aspin A."/>
            <person name="Cruz L."/>
            <person name="Cruz J."/>
            <person name="Grant M."/>
            <person name="Vicente J."/>
            <person name="Studholme D.J."/>
        </authorList>
    </citation>
    <scope>NUCLEOTIDE SEQUENCE</scope>
    <source>
        <strain evidence="11">10016B</strain>
    </source>
</reference>
<comment type="catalytic activity">
    <reaction evidence="5 9">
        <text>oxaloacetate + acetyl-CoA + H2O = citrate + CoA + H(+)</text>
        <dbReference type="Rhea" id="RHEA:16845"/>
        <dbReference type="ChEBI" id="CHEBI:15377"/>
        <dbReference type="ChEBI" id="CHEBI:15378"/>
        <dbReference type="ChEBI" id="CHEBI:16452"/>
        <dbReference type="ChEBI" id="CHEBI:16947"/>
        <dbReference type="ChEBI" id="CHEBI:57287"/>
        <dbReference type="ChEBI" id="CHEBI:57288"/>
        <dbReference type="EC" id="2.3.3.16"/>
    </reaction>
</comment>
<evidence type="ECO:0000256" key="8">
    <source>
        <dbReference type="PIRSR" id="PIRSR001369-1"/>
    </source>
</evidence>
<dbReference type="Proteomes" id="UP001167357">
    <property type="component" value="Unassembled WGS sequence"/>
</dbReference>
<evidence type="ECO:0000313" key="12">
    <source>
        <dbReference type="EMBL" id="RFF41260.1"/>
    </source>
</evidence>
<dbReference type="FunFam" id="1.10.230.10:FF:000002">
    <property type="entry name" value="Citrate synthase"/>
    <property type="match status" value="1"/>
</dbReference>
<dbReference type="PANTHER" id="PTHR42871">
    <property type="entry name" value="CITRATE SYNTHASE"/>
    <property type="match status" value="1"/>
</dbReference>
<dbReference type="AlphaFoldDB" id="A0A3E1KPM9"/>
<dbReference type="CDD" id="cd06114">
    <property type="entry name" value="EcCS_like"/>
    <property type="match status" value="1"/>
</dbReference>
<dbReference type="GO" id="GO:0006099">
    <property type="term" value="P:tricarboxylic acid cycle"/>
    <property type="evidence" value="ECO:0007669"/>
    <property type="project" value="UniProtKB-UniRule"/>
</dbReference>
<dbReference type="PROSITE" id="PS00480">
    <property type="entry name" value="CITRATE_SYNTHASE"/>
    <property type="match status" value="1"/>
</dbReference>
<evidence type="ECO:0000256" key="4">
    <source>
        <dbReference type="ARBA" id="ARBA00022679"/>
    </source>
</evidence>
<evidence type="ECO:0000256" key="3">
    <source>
        <dbReference type="ARBA" id="ARBA00022532"/>
    </source>
</evidence>
<evidence type="ECO:0000256" key="10">
    <source>
        <dbReference type="RuleBase" id="RU003406"/>
    </source>
</evidence>
<dbReference type="STRING" id="1843581.A7D16_08525"/>
<dbReference type="PRINTS" id="PR00143">
    <property type="entry name" value="CITRTSNTHASE"/>
</dbReference>
<evidence type="ECO:0000256" key="9">
    <source>
        <dbReference type="RuleBase" id="RU003370"/>
    </source>
</evidence>
<dbReference type="Gene3D" id="1.10.230.10">
    <property type="entry name" value="Cytochrome P450-Terp, domain 2"/>
    <property type="match status" value="1"/>
</dbReference>
<feature type="active site" evidence="8">
    <location>
        <position position="364"/>
    </location>
</feature>
<dbReference type="Proteomes" id="UP000259570">
    <property type="component" value="Unassembled WGS sequence"/>
</dbReference>
<dbReference type="NCBIfam" id="NF004126">
    <property type="entry name" value="PRK05614.1"/>
    <property type="match status" value="1"/>
</dbReference>
<feature type="active site" evidence="8">
    <location>
        <position position="307"/>
    </location>
</feature>
<protein>
    <recommendedName>
        <fullName evidence="6 7">Citrate synthase</fullName>
    </recommendedName>
</protein>
<keyword evidence="12" id="KW-0012">Acyltransferase</keyword>
<comment type="caution">
    <text evidence="12">The sequence shown here is derived from an EMBL/GenBank/DDBJ whole genome shotgun (WGS) entry which is preliminary data.</text>
</comment>
<comment type="pathway">
    <text evidence="1 9">Carbohydrate metabolism; tricarboxylic acid cycle; isocitrate from oxaloacetate: step 1/2.</text>
</comment>
<evidence type="ECO:0000313" key="14">
    <source>
        <dbReference type="Proteomes" id="UP001167357"/>
    </source>
</evidence>
<dbReference type="Gene3D" id="2.20.28.60">
    <property type="match status" value="1"/>
</dbReference>
<dbReference type="GO" id="GO:0005737">
    <property type="term" value="C:cytoplasm"/>
    <property type="evidence" value="ECO:0007669"/>
    <property type="project" value="InterPro"/>
</dbReference>
<dbReference type="InterPro" id="IPR024176">
    <property type="entry name" value="Citrate_synthase_bac-typ"/>
</dbReference>
<reference evidence="12 13" key="1">
    <citation type="submission" date="2018-08" db="EMBL/GenBank/DDBJ databases">
        <title>Genome sequencing of X. nasturtii WHRI 8984.</title>
        <authorList>
            <person name="Studholme D.J."/>
            <person name="Mchugh J."/>
            <person name="Vicente J."/>
        </authorList>
    </citation>
    <scope>NUCLEOTIDE SEQUENCE [LARGE SCALE GENOMIC DNA]</scope>
    <source>
        <strain evidence="12 13">WHRI 8984</strain>
    </source>
</reference>
<evidence type="ECO:0000256" key="1">
    <source>
        <dbReference type="ARBA" id="ARBA00004751"/>
    </source>
</evidence>
<dbReference type="OrthoDB" id="9800864at2"/>
<organism evidence="12 13">
    <name type="scientific">Xanthomonas nasturtii</name>
    <dbReference type="NCBI Taxonomy" id="1843581"/>
    <lineage>
        <taxon>Bacteria</taxon>
        <taxon>Pseudomonadati</taxon>
        <taxon>Pseudomonadota</taxon>
        <taxon>Gammaproteobacteria</taxon>
        <taxon>Lysobacterales</taxon>
        <taxon>Lysobacteraceae</taxon>
        <taxon>Xanthomonas</taxon>
    </lineage>
</organism>
<dbReference type="Pfam" id="PF00285">
    <property type="entry name" value="Citrate_synt"/>
    <property type="match status" value="1"/>
</dbReference>
<dbReference type="InterPro" id="IPR016143">
    <property type="entry name" value="Citrate_synth-like_sm_a-sub"/>
</dbReference>
<dbReference type="InterPro" id="IPR002020">
    <property type="entry name" value="Citrate_synthase"/>
</dbReference>
<evidence type="ECO:0000256" key="2">
    <source>
        <dbReference type="ARBA" id="ARBA00010566"/>
    </source>
</evidence>
<dbReference type="UniPathway" id="UPA00223">
    <property type="reaction ID" value="UER00717"/>
</dbReference>
<dbReference type="EMBL" id="QUZM01000006">
    <property type="protein sequence ID" value="RFF41260.1"/>
    <property type="molecule type" value="Genomic_DNA"/>
</dbReference>
<evidence type="ECO:0000313" key="11">
    <source>
        <dbReference type="EMBL" id="MCL1551282.1"/>
    </source>
</evidence>
<sequence length="429" mass="47812">MSDLDQVTLNAGDKSVVLPVLKPTLGNDCVDISKLTKETGLFTYDSGFTATASCKSAITYIDGDNGVLLYRGYPIEQLAEKSSFLEVSYLLMNGELPTADEFKKFDHEVTHHTMMHESLKNFLGGFRHDAHPMAMLAGSVASLSAFYHDTLDLNDPEQRRQAAIRLIAKVPTLAAAAYRYSIGWPIRYPRNNLNYVDRFLHMMFEVPSEPLEINPVVAKALDLLFILHADHEQNASTSTVRLVGSTGANPYASVAAGITALWGPAHGGANEAVLKMLEEIGTADNVESAVAKAKDKNSSFRLMGFGHRVYKNFDPRAKIIREMTHKVLGELGVNDPLLEVALKLEEAALKDDYFVQRKLYPNVDFYSGLIYKALNIPVEMFTVMFAIARTAGWVSHWLEQQVDPEMKIGRPRQIYTGYDKRDYTDAGHR</sequence>
<dbReference type="InterPro" id="IPR019810">
    <property type="entry name" value="Citrate_synthase_AS"/>
</dbReference>